<accession>A0A401TKS3</accession>
<dbReference type="Proteomes" id="UP000287033">
    <property type="component" value="Unassembled WGS sequence"/>
</dbReference>
<feature type="non-terminal residue" evidence="2">
    <location>
        <position position="55"/>
    </location>
</feature>
<organism evidence="2 3">
    <name type="scientific">Chiloscyllium punctatum</name>
    <name type="common">Brownbanded bambooshark</name>
    <name type="synonym">Hemiscyllium punctatum</name>
    <dbReference type="NCBI Taxonomy" id="137246"/>
    <lineage>
        <taxon>Eukaryota</taxon>
        <taxon>Metazoa</taxon>
        <taxon>Chordata</taxon>
        <taxon>Craniata</taxon>
        <taxon>Vertebrata</taxon>
        <taxon>Chondrichthyes</taxon>
        <taxon>Elasmobranchii</taxon>
        <taxon>Galeomorphii</taxon>
        <taxon>Galeoidea</taxon>
        <taxon>Orectolobiformes</taxon>
        <taxon>Hemiscylliidae</taxon>
        <taxon>Chiloscyllium</taxon>
    </lineage>
</organism>
<dbReference type="EMBL" id="BEZZ01094822">
    <property type="protein sequence ID" value="GCC43216.1"/>
    <property type="molecule type" value="Genomic_DNA"/>
</dbReference>
<sequence length="55" mass="5853">MSRAVAVAVVRGFVPPRTGSGVTRRTVRQVRGPRPEAWGLGPEPGCSLTDCGTRF</sequence>
<comment type="caution">
    <text evidence="2">The sequence shown here is derived from an EMBL/GenBank/DDBJ whole genome shotgun (WGS) entry which is preliminary data.</text>
</comment>
<protein>
    <submittedName>
        <fullName evidence="2">Uncharacterized protein</fullName>
    </submittedName>
</protein>
<name>A0A401TKS3_CHIPU</name>
<keyword evidence="3" id="KW-1185">Reference proteome</keyword>
<gene>
    <name evidence="2" type="ORF">chiPu_0027092</name>
</gene>
<evidence type="ECO:0000256" key="1">
    <source>
        <dbReference type="SAM" id="MobiDB-lite"/>
    </source>
</evidence>
<evidence type="ECO:0000313" key="3">
    <source>
        <dbReference type="Proteomes" id="UP000287033"/>
    </source>
</evidence>
<feature type="compositionally biased region" description="Low complexity" evidence="1">
    <location>
        <begin position="18"/>
        <end position="32"/>
    </location>
</feature>
<proteinExistence type="predicted"/>
<evidence type="ECO:0000313" key="2">
    <source>
        <dbReference type="EMBL" id="GCC43216.1"/>
    </source>
</evidence>
<feature type="region of interest" description="Disordered" evidence="1">
    <location>
        <begin position="18"/>
        <end position="41"/>
    </location>
</feature>
<dbReference type="AlphaFoldDB" id="A0A401TKS3"/>
<reference evidence="2 3" key="1">
    <citation type="journal article" date="2018" name="Nat. Ecol. Evol.">
        <title>Shark genomes provide insights into elasmobranch evolution and the origin of vertebrates.</title>
        <authorList>
            <person name="Hara Y"/>
            <person name="Yamaguchi K"/>
            <person name="Onimaru K"/>
            <person name="Kadota M"/>
            <person name="Koyanagi M"/>
            <person name="Keeley SD"/>
            <person name="Tatsumi K"/>
            <person name="Tanaka K"/>
            <person name="Motone F"/>
            <person name="Kageyama Y"/>
            <person name="Nozu R"/>
            <person name="Adachi N"/>
            <person name="Nishimura O"/>
            <person name="Nakagawa R"/>
            <person name="Tanegashima C"/>
            <person name="Kiyatake I"/>
            <person name="Matsumoto R"/>
            <person name="Murakumo K"/>
            <person name="Nishida K"/>
            <person name="Terakita A"/>
            <person name="Kuratani S"/>
            <person name="Sato K"/>
            <person name="Hyodo S Kuraku.S."/>
        </authorList>
    </citation>
    <scope>NUCLEOTIDE SEQUENCE [LARGE SCALE GENOMIC DNA]</scope>
</reference>